<feature type="region of interest" description="Disordered" evidence="1">
    <location>
        <begin position="1"/>
        <end position="84"/>
    </location>
</feature>
<dbReference type="RefSeq" id="WP_152272558.1">
    <property type="nucleotide sequence ID" value="NZ_VTFX01000005.1"/>
</dbReference>
<proteinExistence type="predicted"/>
<protein>
    <submittedName>
        <fullName evidence="2">Uncharacterized protein</fullName>
    </submittedName>
</protein>
<comment type="caution">
    <text evidence="2">The sequence shown here is derived from an EMBL/GenBank/DDBJ whole genome shotgun (WGS) entry which is preliminary data.</text>
</comment>
<accession>A0A5N6MEH9</accession>
<name>A0A5N6MEH9_9MICC</name>
<dbReference type="Proteomes" id="UP000326852">
    <property type="component" value="Unassembled WGS sequence"/>
</dbReference>
<gene>
    <name evidence="2" type="ORF">GD627_11090</name>
</gene>
<reference evidence="2 3" key="1">
    <citation type="submission" date="2019-08" db="EMBL/GenBank/DDBJ databases">
        <title>Arthrobacter sp. nov., isolated from plateau pika and Tibetan wild ass.</title>
        <authorList>
            <person name="Ge Y."/>
        </authorList>
    </citation>
    <scope>NUCLEOTIDE SEQUENCE [LARGE SCALE GENOMIC DNA]</scope>
    <source>
        <strain evidence="2 3">785</strain>
    </source>
</reference>
<feature type="compositionally biased region" description="Low complexity" evidence="1">
    <location>
        <begin position="42"/>
        <end position="57"/>
    </location>
</feature>
<sequence length="84" mass="8883">MRTPKRKPNQSPPEQHPGAGGQAASGLHINLAPAAQARLSKAGQARPEAAAEAGLPGWQSLGKGHKPTHAVTSRQGPRERKVRW</sequence>
<dbReference type="EMBL" id="VTFX01000005">
    <property type="protein sequence ID" value="KAD3514866.1"/>
    <property type="molecule type" value="Genomic_DNA"/>
</dbReference>
<keyword evidence="3" id="KW-1185">Reference proteome</keyword>
<evidence type="ECO:0000313" key="3">
    <source>
        <dbReference type="Proteomes" id="UP000326852"/>
    </source>
</evidence>
<evidence type="ECO:0000313" key="2">
    <source>
        <dbReference type="EMBL" id="KAD3514866.1"/>
    </source>
</evidence>
<organism evidence="2 3">
    <name type="scientific">Arthrobacter yangruifuii</name>
    <dbReference type="NCBI Taxonomy" id="2606616"/>
    <lineage>
        <taxon>Bacteria</taxon>
        <taxon>Bacillati</taxon>
        <taxon>Actinomycetota</taxon>
        <taxon>Actinomycetes</taxon>
        <taxon>Micrococcales</taxon>
        <taxon>Micrococcaceae</taxon>
        <taxon>Arthrobacter</taxon>
    </lineage>
</organism>
<dbReference type="AlphaFoldDB" id="A0A5N6MEH9"/>
<evidence type="ECO:0000256" key="1">
    <source>
        <dbReference type="SAM" id="MobiDB-lite"/>
    </source>
</evidence>